<proteinExistence type="predicted"/>
<dbReference type="InterPro" id="IPR034660">
    <property type="entry name" value="DinB/YfiT-like"/>
</dbReference>
<dbReference type="InterPro" id="IPR024775">
    <property type="entry name" value="DinB-like"/>
</dbReference>
<name>A0A089HNP0_PAEDU</name>
<sequence length="172" mass="19624">MNQRLLSEEYDESYEKYLKLVPEKGELADVLLEQSKTAFALFEGLTEEQGSYRYAPEKWSIKQLLGHLTDSDRIFAYRVLRISRGDQTPLPGYDENDFVNAAGFDSYSLEELTRQFKASRQSTLALIAAIPEEAWTRKGSSNGHPITARAQACLLIGHELHHLSIIKERYLV</sequence>
<dbReference type="Gene3D" id="1.20.120.450">
    <property type="entry name" value="dinb family like domain"/>
    <property type="match status" value="1"/>
</dbReference>
<dbReference type="Pfam" id="PF12867">
    <property type="entry name" value="DinB_2"/>
    <property type="match status" value="1"/>
</dbReference>
<dbReference type="Proteomes" id="UP000029409">
    <property type="component" value="Chromosome"/>
</dbReference>
<keyword evidence="3" id="KW-1185">Reference proteome</keyword>
<accession>A0A089HNP0</accession>
<dbReference type="EMBL" id="CP009288">
    <property type="protein sequence ID" value="AIQ13611.1"/>
    <property type="molecule type" value="Genomic_DNA"/>
</dbReference>
<dbReference type="AlphaFoldDB" id="A0A089HNP0"/>
<gene>
    <name evidence="2" type="ORF">PDUR_18040</name>
</gene>
<evidence type="ECO:0000259" key="1">
    <source>
        <dbReference type="Pfam" id="PF12867"/>
    </source>
</evidence>
<reference evidence="2 3" key="1">
    <citation type="submission" date="2014-08" db="EMBL/GenBank/DDBJ databases">
        <title>Comparative genomics of the Paenibacillus odorifer group.</title>
        <authorList>
            <person name="den Bakker H.C."/>
            <person name="Tsai Y.-C."/>
            <person name="Martin N."/>
            <person name="Korlach J."/>
            <person name="Wiedmann M."/>
        </authorList>
    </citation>
    <scope>NUCLEOTIDE SEQUENCE [LARGE SCALE GENOMIC DNA]</scope>
    <source>
        <strain evidence="2 3">DSM 1735</strain>
    </source>
</reference>
<dbReference type="RefSeq" id="WP_042207415.1">
    <property type="nucleotide sequence ID" value="NZ_CP009288.1"/>
</dbReference>
<evidence type="ECO:0000313" key="3">
    <source>
        <dbReference type="Proteomes" id="UP000029409"/>
    </source>
</evidence>
<dbReference type="eggNOG" id="COG2318">
    <property type="taxonomic scope" value="Bacteria"/>
</dbReference>
<dbReference type="OrthoDB" id="9793216at2"/>
<dbReference type="KEGG" id="pdu:PDUR_18040"/>
<organism evidence="2 3">
    <name type="scientific">Paenibacillus durus</name>
    <name type="common">Paenibacillus azotofixans</name>
    <dbReference type="NCBI Taxonomy" id="44251"/>
    <lineage>
        <taxon>Bacteria</taxon>
        <taxon>Bacillati</taxon>
        <taxon>Bacillota</taxon>
        <taxon>Bacilli</taxon>
        <taxon>Bacillales</taxon>
        <taxon>Paenibacillaceae</taxon>
        <taxon>Paenibacillus</taxon>
    </lineage>
</organism>
<protein>
    <submittedName>
        <fullName evidence="2">Squalene-hopene cyclase</fullName>
    </submittedName>
</protein>
<dbReference type="SUPFAM" id="SSF109854">
    <property type="entry name" value="DinB/YfiT-like putative metalloenzymes"/>
    <property type="match status" value="1"/>
</dbReference>
<feature type="domain" description="DinB-like" evidence="1">
    <location>
        <begin position="38"/>
        <end position="166"/>
    </location>
</feature>
<dbReference type="STRING" id="44251.PDUR_18040"/>
<evidence type="ECO:0000313" key="2">
    <source>
        <dbReference type="EMBL" id="AIQ13611.1"/>
    </source>
</evidence>